<dbReference type="PANTHER" id="PTHR14217:SF1">
    <property type="entry name" value="INOSITOL-TETRAKISPHOSPHATE 1-KINASE"/>
    <property type="match status" value="1"/>
</dbReference>
<dbReference type="InterPro" id="IPR041429">
    <property type="entry name" value="ITPK1_N"/>
</dbReference>
<dbReference type="Proteomes" id="UP000681722">
    <property type="component" value="Unassembled WGS sequence"/>
</dbReference>
<evidence type="ECO:0000256" key="8">
    <source>
        <dbReference type="ARBA" id="ARBA00022842"/>
    </source>
</evidence>
<evidence type="ECO:0000256" key="14">
    <source>
        <dbReference type="ARBA" id="ARBA00047728"/>
    </source>
</evidence>
<evidence type="ECO:0000259" key="19">
    <source>
        <dbReference type="PROSITE" id="PS50975"/>
    </source>
</evidence>
<evidence type="ECO:0000256" key="1">
    <source>
        <dbReference type="ARBA" id="ARBA00009601"/>
    </source>
</evidence>
<comment type="function">
    <text evidence="16">Kinase that can phosphorylate various inositol polyphosphate such as Ins(3,4,5,6)P4 or Ins(1,3,4)P3.</text>
</comment>
<dbReference type="GO" id="GO:0032957">
    <property type="term" value="P:inositol trisphosphate metabolic process"/>
    <property type="evidence" value="ECO:0007669"/>
    <property type="project" value="InterPro"/>
</dbReference>
<evidence type="ECO:0000256" key="17">
    <source>
        <dbReference type="PIRSR" id="PIRSR038186-1"/>
    </source>
</evidence>
<evidence type="ECO:0000313" key="20">
    <source>
        <dbReference type="EMBL" id="CAF1089839.1"/>
    </source>
</evidence>
<evidence type="ECO:0000256" key="3">
    <source>
        <dbReference type="ARBA" id="ARBA00022679"/>
    </source>
</evidence>
<evidence type="ECO:0000256" key="4">
    <source>
        <dbReference type="ARBA" id="ARBA00022723"/>
    </source>
</evidence>
<comment type="catalytic activity">
    <reaction evidence="14">
        <text>1D-myo-inositol 1,3,4-trisphosphate + 1D-myo-inositol 1,3,4,5,6-pentakisphosphate = 1D-myo-inositol 3,4,5,6-tetrakisphosphate + 1D-myo-inositol 1,3,4,5-tetrakisphosphate</text>
        <dbReference type="Rhea" id="RHEA:70271"/>
        <dbReference type="ChEBI" id="CHEBI:57539"/>
        <dbReference type="ChEBI" id="CHEBI:57733"/>
        <dbReference type="ChEBI" id="CHEBI:57895"/>
        <dbReference type="ChEBI" id="CHEBI:58414"/>
    </reaction>
    <physiologicalReaction direction="left-to-right" evidence="14">
        <dbReference type="Rhea" id="RHEA:70272"/>
    </physiologicalReaction>
    <physiologicalReaction direction="right-to-left" evidence="14">
        <dbReference type="Rhea" id="RHEA:70273"/>
    </physiologicalReaction>
</comment>
<evidence type="ECO:0000313" key="22">
    <source>
        <dbReference type="Proteomes" id="UP000663829"/>
    </source>
</evidence>
<keyword evidence="8 16" id="KW-0460">Magnesium</keyword>
<evidence type="ECO:0000256" key="7">
    <source>
        <dbReference type="ARBA" id="ARBA00022840"/>
    </source>
</evidence>
<comment type="caution">
    <text evidence="20">The sequence shown here is derived from an EMBL/GenBank/DDBJ whole genome shotgun (WGS) entry which is preliminary data.</text>
</comment>
<keyword evidence="7 16" id="KW-0067">ATP-binding</keyword>
<dbReference type="GO" id="GO:0016853">
    <property type="term" value="F:isomerase activity"/>
    <property type="evidence" value="ECO:0007669"/>
    <property type="project" value="UniProtKB-KW"/>
</dbReference>
<comment type="catalytic activity">
    <reaction evidence="11">
        <text>1D-myo-inositol 3,4,6-trisphosphate + ATP = 1D-myo-inositol 1,3,4,6-tetrakisphosphate + ADP + H(+)</text>
        <dbReference type="Rhea" id="RHEA:70287"/>
        <dbReference type="ChEBI" id="CHEBI:15378"/>
        <dbReference type="ChEBI" id="CHEBI:30616"/>
        <dbReference type="ChEBI" id="CHEBI:57660"/>
        <dbReference type="ChEBI" id="CHEBI:189099"/>
        <dbReference type="ChEBI" id="CHEBI:456216"/>
    </reaction>
    <physiologicalReaction direction="left-to-right" evidence="11">
        <dbReference type="Rhea" id="RHEA:70288"/>
    </physiologicalReaction>
    <physiologicalReaction direction="right-to-left" evidence="11">
        <dbReference type="Rhea" id="RHEA:70289"/>
    </physiologicalReaction>
</comment>
<gene>
    <name evidence="20" type="ORF">GPM918_LOCUS18200</name>
    <name evidence="21" type="ORF">SRO942_LOCUS18197</name>
</gene>
<comment type="similarity">
    <text evidence="1 16">Belongs to the ITPK1 family.</text>
</comment>
<name>A0A814ND28_9BILA</name>
<feature type="binding site" evidence="18">
    <location>
        <position position="276"/>
    </location>
    <ligand>
        <name>Mg(2+)</name>
        <dbReference type="ChEBI" id="CHEBI:18420"/>
        <label>1</label>
    </ligand>
</feature>
<dbReference type="GO" id="GO:0052725">
    <property type="term" value="F:inositol-1,3,4-trisphosphate 6-kinase activity"/>
    <property type="evidence" value="ECO:0007669"/>
    <property type="project" value="InterPro"/>
</dbReference>
<dbReference type="GO" id="GO:0000287">
    <property type="term" value="F:magnesium ion binding"/>
    <property type="evidence" value="ECO:0007669"/>
    <property type="project" value="InterPro"/>
</dbReference>
<dbReference type="PROSITE" id="PS50975">
    <property type="entry name" value="ATP_GRASP"/>
    <property type="match status" value="1"/>
</dbReference>
<dbReference type="GO" id="GO:0052726">
    <property type="term" value="F:inositol-1,3,4-trisphosphate 5-kinase activity"/>
    <property type="evidence" value="ECO:0007669"/>
    <property type="project" value="InterPro"/>
</dbReference>
<feature type="binding site" evidence="17">
    <location>
        <position position="150"/>
    </location>
    <ligand>
        <name>ATP</name>
        <dbReference type="ChEBI" id="CHEBI:30616"/>
    </ligand>
</feature>
<keyword evidence="6 16" id="KW-0418">Kinase</keyword>
<feature type="binding site" evidence="17">
    <location>
        <position position="292"/>
    </location>
    <ligand>
        <name>1D-myo-inositol 1,3,4-trisphosphate</name>
        <dbReference type="ChEBI" id="CHEBI:58414"/>
    </ligand>
</feature>
<feature type="binding site" evidence="18">
    <location>
        <position position="290"/>
    </location>
    <ligand>
        <name>Mg(2+)</name>
        <dbReference type="ChEBI" id="CHEBI:18420"/>
        <label>1</label>
    </ligand>
</feature>
<dbReference type="PANTHER" id="PTHR14217">
    <property type="entry name" value="INOSITOL-TETRAKISPHOSPHATE 1-KINASE"/>
    <property type="match status" value="1"/>
</dbReference>
<sequence length="348" mass="40532">MEPTIGYYLPCKKYYKLHFEQFLILCKRAQIKTIEINDDYFNSIHSQSPPNIIVHKLTDILCREVLNDDKMAHQFLEKFRQMKGRTIMIDNLESISQLLNRHVQYSLLKEIQTIYVPPFISITDEFTANDCQKIQQLLTNNNIQYPIICKPIQAHGSESHNMKIIFDSSHLIDIQYPCILQQFINHDGILFKIFLVGINDDNFYIVKRSSIRNFTITQSLETISFHSSEVSSTQACSNLNNGEDIIVDGITIDNERIKELVRLIKKKFELNLLGIDVIINCQTQQYAVIDVNYFPGYEGMKDFNQQLFNLCENILNEQSLQLKSHLNKTIFKNNSVSLMKIQSSKIIY</sequence>
<evidence type="ECO:0000256" key="2">
    <source>
        <dbReference type="ARBA" id="ARBA00014968"/>
    </source>
</evidence>
<feature type="binding site" evidence="17">
    <location>
        <position position="101"/>
    </location>
    <ligand>
        <name>ATP</name>
        <dbReference type="ChEBI" id="CHEBI:30616"/>
    </ligand>
</feature>
<dbReference type="InterPro" id="IPR008656">
    <property type="entry name" value="Inositol_tetrakis-P_1-kinase"/>
</dbReference>
<feature type="binding site" evidence="17">
    <location>
        <position position="13"/>
    </location>
    <ligand>
        <name>1D-myo-inositol 1,3,4-trisphosphate</name>
        <dbReference type="ChEBI" id="CHEBI:58414"/>
    </ligand>
</feature>
<feature type="binding site" evidence="18">
    <location>
        <position position="290"/>
    </location>
    <ligand>
        <name>Mg(2+)</name>
        <dbReference type="ChEBI" id="CHEBI:18420"/>
        <label>2</label>
    </ligand>
</feature>
<feature type="binding site" evidence="17">
    <location>
        <position position="56"/>
    </location>
    <ligand>
        <name>1D-myo-inositol 1,3,4-trisphosphate</name>
        <dbReference type="ChEBI" id="CHEBI:58414"/>
    </ligand>
</feature>
<keyword evidence="4 16" id="KW-0479">Metal-binding</keyword>
<feature type="binding site" evidence="18">
    <location>
        <position position="292"/>
    </location>
    <ligand>
        <name>Mg(2+)</name>
        <dbReference type="ChEBI" id="CHEBI:18420"/>
        <label>2</label>
    </ligand>
</feature>
<organism evidence="20 22">
    <name type="scientific">Didymodactylos carnosus</name>
    <dbReference type="NCBI Taxonomy" id="1234261"/>
    <lineage>
        <taxon>Eukaryota</taxon>
        <taxon>Metazoa</taxon>
        <taxon>Spiralia</taxon>
        <taxon>Gnathifera</taxon>
        <taxon>Rotifera</taxon>
        <taxon>Eurotatoria</taxon>
        <taxon>Bdelloidea</taxon>
        <taxon>Philodinida</taxon>
        <taxon>Philodinidae</taxon>
        <taxon>Didymodactylos</taxon>
    </lineage>
</organism>
<keyword evidence="9" id="KW-0413">Isomerase</keyword>
<dbReference type="EC" id="2.7.1.134" evidence="16"/>
<dbReference type="EMBL" id="CAJOBC010005200">
    <property type="protein sequence ID" value="CAF3855353.1"/>
    <property type="molecule type" value="Genomic_DNA"/>
</dbReference>
<dbReference type="GO" id="GO:0047325">
    <property type="term" value="F:inositol-3,4,5,6-tetrakisphosphate 1-kinase activity"/>
    <property type="evidence" value="ECO:0007669"/>
    <property type="project" value="UniProtKB-EC"/>
</dbReference>
<dbReference type="Pfam" id="PF05770">
    <property type="entry name" value="Ins134_P3_kin"/>
    <property type="match status" value="1"/>
</dbReference>
<feature type="binding site" evidence="17">
    <location>
        <begin position="181"/>
        <end position="192"/>
    </location>
    <ligand>
        <name>ATP</name>
        <dbReference type="ChEBI" id="CHEBI:30616"/>
    </ligand>
</feature>
<dbReference type="GO" id="GO:0005524">
    <property type="term" value="F:ATP binding"/>
    <property type="evidence" value="ECO:0007669"/>
    <property type="project" value="UniProtKB-UniRule"/>
</dbReference>
<dbReference type="Pfam" id="PF17927">
    <property type="entry name" value="Ins134_P3_kin_N"/>
    <property type="match status" value="1"/>
</dbReference>
<comment type="catalytic activity">
    <reaction evidence="13">
        <text>1D-myo-inositol 1,3,4-trisphosphate + ATP = 1D-myo-inositol 1,3,4,6-tetrakisphosphate + ADP + H(+)</text>
        <dbReference type="Rhea" id="RHEA:20940"/>
        <dbReference type="ChEBI" id="CHEBI:15378"/>
        <dbReference type="ChEBI" id="CHEBI:30616"/>
        <dbReference type="ChEBI" id="CHEBI:57660"/>
        <dbReference type="ChEBI" id="CHEBI:58414"/>
        <dbReference type="ChEBI" id="CHEBI:456216"/>
        <dbReference type="EC" id="2.7.1.159"/>
    </reaction>
    <physiologicalReaction direction="left-to-right" evidence="13">
        <dbReference type="Rhea" id="RHEA:20941"/>
    </physiologicalReaction>
    <physiologicalReaction direction="right-to-left" evidence="13">
        <dbReference type="Rhea" id="RHEA:20942"/>
    </physiologicalReaction>
</comment>
<evidence type="ECO:0000256" key="13">
    <source>
        <dbReference type="ARBA" id="ARBA00033674"/>
    </source>
</evidence>
<comment type="cofactor">
    <cofactor evidence="16 18">
        <name>Mg(2+)</name>
        <dbReference type="ChEBI" id="CHEBI:18420"/>
    </cofactor>
    <text evidence="16 18">Binds 2 magnesium ions per subunit.</text>
</comment>
<feature type="binding site" evidence="17">
    <location>
        <position position="296"/>
    </location>
    <ligand>
        <name>1D-myo-inositol 1,3,4-trisphosphate</name>
        <dbReference type="ChEBI" id="CHEBI:58414"/>
    </ligand>
</feature>
<proteinExistence type="inferred from homology"/>
<evidence type="ECO:0000256" key="18">
    <source>
        <dbReference type="PIRSR" id="PIRSR038186-2"/>
    </source>
</evidence>
<keyword evidence="5 16" id="KW-0547">Nucleotide-binding</keyword>
<evidence type="ECO:0000256" key="11">
    <source>
        <dbReference type="ARBA" id="ARBA00033624"/>
    </source>
</evidence>
<dbReference type="GO" id="GO:0005737">
    <property type="term" value="C:cytoplasm"/>
    <property type="evidence" value="ECO:0007669"/>
    <property type="project" value="TreeGrafter"/>
</dbReference>
<comment type="subunit">
    <text evidence="16">Monomer.</text>
</comment>
<dbReference type="InterPro" id="IPR011761">
    <property type="entry name" value="ATP-grasp"/>
</dbReference>
<feature type="binding site" evidence="17">
    <location>
        <position position="160"/>
    </location>
    <ligand>
        <name>1D-myo-inositol 1,3,4-trisphosphate</name>
        <dbReference type="ChEBI" id="CHEBI:58414"/>
    </ligand>
</feature>
<comment type="catalytic activity">
    <reaction evidence="15">
        <text>1D-myo-inositol 1,3,4-trisphosphate + 1D-myo-inositol 1,3,4,5,6-pentakisphosphate = 1D-myo-inositol 3,4,5,6-tetrakisphosphate + 1D-myo-inositol 1,3,4,6-tetrakisphosphate</text>
        <dbReference type="Rhea" id="RHEA:70263"/>
        <dbReference type="ChEBI" id="CHEBI:57539"/>
        <dbReference type="ChEBI" id="CHEBI:57660"/>
        <dbReference type="ChEBI" id="CHEBI:57733"/>
        <dbReference type="ChEBI" id="CHEBI:58414"/>
    </reaction>
    <physiologicalReaction direction="left-to-right" evidence="15">
        <dbReference type="Rhea" id="RHEA:70264"/>
    </physiologicalReaction>
    <physiologicalReaction direction="right-to-left" evidence="15">
        <dbReference type="Rhea" id="RHEA:70265"/>
    </physiologicalReaction>
</comment>
<accession>A0A814ND28</accession>
<evidence type="ECO:0000256" key="9">
    <source>
        <dbReference type="ARBA" id="ARBA00023235"/>
    </source>
</evidence>
<dbReference type="AlphaFoldDB" id="A0A814ND28"/>
<feature type="binding site" evidence="17">
    <location>
        <position position="210"/>
    </location>
    <ligand>
        <name>ATP</name>
        <dbReference type="ChEBI" id="CHEBI:30616"/>
    </ligand>
</feature>
<protein>
    <recommendedName>
        <fullName evidence="2 16">Inositol-tetrakisphosphate 1-kinase</fullName>
        <ecNumber evidence="16">2.7.1.134</ecNumber>
    </recommendedName>
</protein>
<dbReference type="EMBL" id="CAJNOQ010005200">
    <property type="protein sequence ID" value="CAF1089839.1"/>
    <property type="molecule type" value="Genomic_DNA"/>
</dbReference>
<feature type="binding site" evidence="17">
    <location>
        <position position="192"/>
    </location>
    <ligand>
        <name>1D-myo-inositol 1,3,4-trisphosphate</name>
        <dbReference type="ChEBI" id="CHEBI:58414"/>
    </ligand>
</feature>
<reference evidence="20" key="1">
    <citation type="submission" date="2021-02" db="EMBL/GenBank/DDBJ databases">
        <authorList>
            <person name="Nowell W R."/>
        </authorList>
    </citation>
    <scope>NUCLEOTIDE SEQUENCE</scope>
</reference>
<evidence type="ECO:0000256" key="15">
    <source>
        <dbReference type="ARBA" id="ARBA00049058"/>
    </source>
</evidence>
<dbReference type="Gene3D" id="3.30.470.20">
    <property type="entry name" value="ATP-grasp fold, B domain"/>
    <property type="match status" value="1"/>
</dbReference>
<dbReference type="OrthoDB" id="25308at2759"/>
<evidence type="ECO:0000256" key="16">
    <source>
        <dbReference type="PIRNR" id="PIRNR038186"/>
    </source>
</evidence>
<dbReference type="SUPFAM" id="SSF56059">
    <property type="entry name" value="Glutathione synthetase ATP-binding domain-like"/>
    <property type="match status" value="1"/>
</dbReference>
<dbReference type="InterPro" id="IPR040464">
    <property type="entry name" value="InsP(3)kin_ATP-grasp"/>
</dbReference>
<feature type="domain" description="ATP-grasp" evidence="19">
    <location>
        <begin position="112"/>
        <end position="331"/>
    </location>
</feature>
<dbReference type="PIRSF" id="PIRSF038186">
    <property type="entry name" value="ITPK"/>
    <property type="match status" value="1"/>
</dbReference>
<comment type="catalytic activity">
    <reaction evidence="12">
        <text>1D-myo-inositol 3,4,5,6-tetrakisphosphate + ATP = 1D-myo-inositol 1,3,4,5,6-pentakisphosphate + ADP + H(+)</text>
        <dbReference type="Rhea" id="RHEA:12452"/>
        <dbReference type="ChEBI" id="CHEBI:15378"/>
        <dbReference type="ChEBI" id="CHEBI:30616"/>
        <dbReference type="ChEBI" id="CHEBI:57539"/>
        <dbReference type="ChEBI" id="CHEBI:57733"/>
        <dbReference type="ChEBI" id="CHEBI:456216"/>
        <dbReference type="EC" id="2.7.1.134"/>
    </reaction>
    <physiologicalReaction direction="left-to-right" evidence="12">
        <dbReference type="Rhea" id="RHEA:12453"/>
    </physiologicalReaction>
    <physiologicalReaction direction="right-to-left" evidence="12">
        <dbReference type="Rhea" id="RHEA:12454"/>
    </physiologicalReaction>
</comment>
<evidence type="ECO:0000256" key="12">
    <source>
        <dbReference type="ARBA" id="ARBA00033645"/>
    </source>
</evidence>
<comment type="catalytic activity">
    <reaction evidence="10">
        <text>1D-myo-inositol 1,3,4-trisphosphate + ATP = 1D-myo-inositol 1,3,4,5-tetrakisphosphate + ADP + H(+)</text>
        <dbReference type="Rhea" id="RHEA:13253"/>
        <dbReference type="ChEBI" id="CHEBI:15378"/>
        <dbReference type="ChEBI" id="CHEBI:30616"/>
        <dbReference type="ChEBI" id="CHEBI:57895"/>
        <dbReference type="ChEBI" id="CHEBI:58414"/>
        <dbReference type="ChEBI" id="CHEBI:456216"/>
        <dbReference type="EC" id="2.7.1.159"/>
    </reaction>
    <physiologicalReaction direction="left-to-right" evidence="10">
        <dbReference type="Rhea" id="RHEA:13254"/>
    </physiologicalReaction>
    <physiologicalReaction direction="right-to-left" evidence="10">
        <dbReference type="Rhea" id="RHEA:13255"/>
    </physiologicalReaction>
</comment>
<evidence type="ECO:0000313" key="21">
    <source>
        <dbReference type="EMBL" id="CAF3855353.1"/>
    </source>
</evidence>
<evidence type="ECO:0000256" key="5">
    <source>
        <dbReference type="ARBA" id="ARBA00022741"/>
    </source>
</evidence>
<dbReference type="Proteomes" id="UP000663829">
    <property type="component" value="Unassembled WGS sequence"/>
</dbReference>
<keyword evidence="22" id="KW-1185">Reference proteome</keyword>
<keyword evidence="3 16" id="KW-0808">Transferase</keyword>
<evidence type="ECO:0000256" key="10">
    <source>
        <dbReference type="ARBA" id="ARBA00033609"/>
    </source>
</evidence>
<evidence type="ECO:0000256" key="6">
    <source>
        <dbReference type="ARBA" id="ARBA00022777"/>
    </source>
</evidence>